<comment type="caution">
    <text evidence="1">The sequence shown here is derived from an EMBL/GenBank/DDBJ whole genome shotgun (WGS) entry which is preliminary data.</text>
</comment>
<evidence type="ECO:0000313" key="2">
    <source>
        <dbReference type="Proteomes" id="UP001159370"/>
    </source>
</evidence>
<organism evidence="1 2">
    <name type="scientific">Umezakia ovalisporum FSS-62</name>
    <dbReference type="NCBI Taxonomy" id="2971776"/>
    <lineage>
        <taxon>Bacteria</taxon>
        <taxon>Bacillati</taxon>
        <taxon>Cyanobacteriota</taxon>
        <taxon>Cyanophyceae</taxon>
        <taxon>Nostocales</taxon>
        <taxon>Nodulariaceae</taxon>
        <taxon>Umezakia</taxon>
    </lineage>
</organism>
<dbReference type="AlphaFoldDB" id="A0AA43KE77"/>
<dbReference type="EMBL" id="JANQDL010000040">
    <property type="protein sequence ID" value="MDH6063269.1"/>
    <property type="molecule type" value="Genomic_DNA"/>
</dbReference>
<dbReference type="GeneID" id="83684345"/>
<reference evidence="1 2" key="1">
    <citation type="journal article" date="2023" name="J. Phycol.">
        <title>Chrysosporum ovalisporum is synonymous with the true-branching cyanobacterium Umezakia natans (Nostocales/Aphanizomenonaceae).</title>
        <authorList>
            <person name="McGregor G.B."/>
            <person name="Sendall B.C."/>
            <person name="Niiyama Y."/>
            <person name="Tuji A."/>
            <person name="Willis A."/>
        </authorList>
    </citation>
    <scope>NUCLEOTIDE SEQUENCE [LARGE SCALE GENOMIC DNA]</scope>
    <source>
        <strain evidence="1 2">FSS-62</strain>
    </source>
</reference>
<sequence length="84" mass="9654">MTGKHFQHEYPKLNGDYFQQFLHWLSAQLRSDYAILQIDQAPAHANSAIIGTPSFSRTQSHPGALAVYQEISQKRTFPFLTRFT</sequence>
<dbReference type="Proteomes" id="UP001159370">
    <property type="component" value="Unassembled WGS sequence"/>
</dbReference>
<gene>
    <name evidence="1" type="ORF">NWP23_05635</name>
</gene>
<name>A0AA43KE77_9CYAN</name>
<accession>A0AA43KE77</accession>
<protein>
    <submittedName>
        <fullName evidence="1">Uncharacterized protein</fullName>
    </submittedName>
</protein>
<evidence type="ECO:0000313" key="1">
    <source>
        <dbReference type="EMBL" id="MDH6063269.1"/>
    </source>
</evidence>
<proteinExistence type="predicted"/>
<dbReference type="RefSeq" id="WP_280649972.1">
    <property type="nucleotide sequence ID" value="NZ_JANQDL010000040.1"/>
</dbReference>